<keyword evidence="7" id="KW-1003">Cell membrane</keyword>
<sequence>MKNELTHGPVMKTMLRFAIPMILGNLLQQCYNIADTLIVGRFLGSDALAAVGSSFTLMTFLTSILLGLSMGSGTVFSIRFGQKDIQGLKEGILASFFLLSVVTVVLNVFIFVGIDWIIWFLRTPMQLVDLMKEYLIIIFSGLVGIFLYNYFASLLRSLGNSLTPLIFLAISAILNIILDIYFVTSLNRGVAGAAEATVISQYVSGIGIAIYTKIKYSDLLKRDQNIRLRLSRIKEITSFSTLTCLQQSIMNFGILAVQGLVNSFGTTVMAAFAAAVKIDAFAYLPVQDFGNAFSIFIAQNYGAQNTKRIKTGIRVATIVSISFSLVVSLCVFLFAEPLMTFFIDAKEVSVIMEGVRYLRIEGAFYFLIGGLFLLYGLYRAIAKPGMSVVLTVVSLGVRVILSYILSSISIIGVIGIWWSIPIGWLLADILGVGYYFFKYKKLNLFINKID</sequence>
<feature type="transmembrane region" description="Helical" evidence="13">
    <location>
        <begin position="91"/>
        <end position="114"/>
    </location>
</feature>
<dbReference type="InterPro" id="IPR050222">
    <property type="entry name" value="MATE_MdtK"/>
</dbReference>
<dbReference type="GO" id="GO:0005886">
    <property type="term" value="C:plasma membrane"/>
    <property type="evidence" value="ECO:0007669"/>
    <property type="project" value="UniProtKB-SubCell"/>
</dbReference>
<evidence type="ECO:0000256" key="1">
    <source>
        <dbReference type="ARBA" id="ARBA00003408"/>
    </source>
</evidence>
<dbReference type="PANTHER" id="PTHR43298:SF2">
    <property type="entry name" value="FMN_FAD EXPORTER YEEO-RELATED"/>
    <property type="match status" value="1"/>
</dbReference>
<dbReference type="CDD" id="cd13138">
    <property type="entry name" value="MATE_yoeA_like"/>
    <property type="match status" value="1"/>
</dbReference>
<keyword evidence="5" id="KW-0813">Transport</keyword>
<dbReference type="GO" id="GO:0042910">
    <property type="term" value="F:xenobiotic transmembrane transporter activity"/>
    <property type="evidence" value="ECO:0007669"/>
    <property type="project" value="InterPro"/>
</dbReference>
<feature type="transmembrane region" description="Helical" evidence="13">
    <location>
        <begin position="363"/>
        <end position="381"/>
    </location>
</feature>
<keyword evidence="11 13" id="KW-0472">Membrane</keyword>
<dbReference type="InterPro" id="IPR048279">
    <property type="entry name" value="MdtK-like"/>
</dbReference>
<evidence type="ECO:0000256" key="2">
    <source>
        <dbReference type="ARBA" id="ARBA00004651"/>
    </source>
</evidence>
<dbReference type="NCBIfam" id="TIGR00797">
    <property type="entry name" value="matE"/>
    <property type="match status" value="1"/>
</dbReference>
<protein>
    <recommendedName>
        <fullName evidence="4">Probable multidrug resistance protein NorM</fullName>
    </recommendedName>
    <alternativeName>
        <fullName evidence="12">Multidrug-efflux transporter</fullName>
    </alternativeName>
</protein>
<evidence type="ECO:0000256" key="3">
    <source>
        <dbReference type="ARBA" id="ARBA00010199"/>
    </source>
</evidence>
<feature type="transmembrane region" description="Helical" evidence="13">
    <location>
        <begin position="47"/>
        <end position="70"/>
    </location>
</feature>
<gene>
    <name evidence="14" type="ORF">DXB31_00615</name>
</gene>
<dbReference type="InterPro" id="IPR002528">
    <property type="entry name" value="MATE_fam"/>
</dbReference>
<dbReference type="Pfam" id="PF01554">
    <property type="entry name" value="MatE"/>
    <property type="match status" value="2"/>
</dbReference>
<evidence type="ECO:0000256" key="5">
    <source>
        <dbReference type="ARBA" id="ARBA00022448"/>
    </source>
</evidence>
<feature type="transmembrane region" description="Helical" evidence="13">
    <location>
        <begin position="388"/>
        <end position="410"/>
    </location>
</feature>
<keyword evidence="8 13" id="KW-0812">Transmembrane</keyword>
<keyword evidence="6" id="KW-0050">Antiport</keyword>
<dbReference type="GO" id="GO:0015297">
    <property type="term" value="F:antiporter activity"/>
    <property type="evidence" value="ECO:0007669"/>
    <property type="project" value="UniProtKB-KW"/>
</dbReference>
<dbReference type="PANTHER" id="PTHR43298">
    <property type="entry name" value="MULTIDRUG RESISTANCE PROTEIN NORM-RELATED"/>
    <property type="match status" value="1"/>
</dbReference>
<feature type="transmembrane region" description="Helical" evidence="13">
    <location>
        <begin position="416"/>
        <end position="437"/>
    </location>
</feature>
<feature type="transmembrane region" description="Helical" evidence="13">
    <location>
        <begin position="164"/>
        <end position="184"/>
    </location>
</feature>
<comment type="caution">
    <text evidence="14">The sequence shown here is derived from an EMBL/GenBank/DDBJ whole genome shotgun (WGS) entry which is preliminary data.</text>
</comment>
<evidence type="ECO:0000256" key="9">
    <source>
        <dbReference type="ARBA" id="ARBA00022989"/>
    </source>
</evidence>
<evidence type="ECO:0000313" key="14">
    <source>
        <dbReference type="EMBL" id="RGO14128.1"/>
    </source>
</evidence>
<evidence type="ECO:0000256" key="4">
    <source>
        <dbReference type="ARBA" id="ARBA00020268"/>
    </source>
</evidence>
<feature type="transmembrane region" description="Helical" evidence="13">
    <location>
        <begin position="190"/>
        <end position="212"/>
    </location>
</feature>
<evidence type="ECO:0000256" key="8">
    <source>
        <dbReference type="ARBA" id="ARBA00022692"/>
    </source>
</evidence>
<keyword evidence="9 13" id="KW-1133">Transmembrane helix</keyword>
<evidence type="ECO:0000256" key="11">
    <source>
        <dbReference type="ARBA" id="ARBA00023136"/>
    </source>
</evidence>
<comment type="subcellular location">
    <subcellularLocation>
        <location evidence="2">Cell membrane</location>
        <topology evidence="2">Multi-pass membrane protein</topology>
    </subcellularLocation>
</comment>
<name>A0A3E5FT95_9FIRM</name>
<dbReference type="RefSeq" id="WP_117604411.1">
    <property type="nucleotide sequence ID" value="NZ_CAXVJN010000001.1"/>
</dbReference>
<proteinExistence type="inferred from homology"/>
<dbReference type="EMBL" id="QSVF01000001">
    <property type="protein sequence ID" value="RGO14128.1"/>
    <property type="molecule type" value="Genomic_DNA"/>
</dbReference>
<keyword evidence="10" id="KW-0406">Ion transport</keyword>
<feature type="transmembrane region" description="Helical" evidence="13">
    <location>
        <begin position="134"/>
        <end position="152"/>
    </location>
</feature>
<accession>A0A3E5FT95</accession>
<evidence type="ECO:0000256" key="6">
    <source>
        <dbReference type="ARBA" id="ARBA00022449"/>
    </source>
</evidence>
<comment type="similarity">
    <text evidence="3">Belongs to the multi antimicrobial extrusion (MATE) (TC 2.A.66.1) family.</text>
</comment>
<reference evidence="14 15" key="1">
    <citation type="submission" date="2018-08" db="EMBL/GenBank/DDBJ databases">
        <title>A genome reference for cultivated species of the human gut microbiota.</title>
        <authorList>
            <person name="Zou Y."/>
            <person name="Xue W."/>
            <person name="Luo G."/>
        </authorList>
    </citation>
    <scope>NUCLEOTIDE SEQUENCE [LARGE SCALE GENOMIC DNA]</scope>
    <source>
        <strain evidence="14 15">OM02-6</strain>
    </source>
</reference>
<comment type="function">
    <text evidence="1">Multidrug efflux pump.</text>
</comment>
<evidence type="ECO:0000313" key="15">
    <source>
        <dbReference type="Proteomes" id="UP000261087"/>
    </source>
</evidence>
<evidence type="ECO:0000256" key="12">
    <source>
        <dbReference type="ARBA" id="ARBA00031636"/>
    </source>
</evidence>
<evidence type="ECO:0000256" key="7">
    <source>
        <dbReference type="ARBA" id="ARBA00022475"/>
    </source>
</evidence>
<dbReference type="GO" id="GO:0006811">
    <property type="term" value="P:monoatomic ion transport"/>
    <property type="evidence" value="ECO:0007669"/>
    <property type="project" value="UniProtKB-KW"/>
</dbReference>
<dbReference type="PIRSF" id="PIRSF006603">
    <property type="entry name" value="DinF"/>
    <property type="match status" value="1"/>
</dbReference>
<feature type="transmembrane region" description="Helical" evidence="13">
    <location>
        <begin position="315"/>
        <end position="343"/>
    </location>
</feature>
<organism evidence="14 15">
    <name type="scientific">Thomasclavelia spiroformis</name>
    <dbReference type="NCBI Taxonomy" id="29348"/>
    <lineage>
        <taxon>Bacteria</taxon>
        <taxon>Bacillati</taxon>
        <taxon>Bacillota</taxon>
        <taxon>Erysipelotrichia</taxon>
        <taxon>Erysipelotrichales</taxon>
        <taxon>Coprobacillaceae</taxon>
        <taxon>Thomasclavelia</taxon>
    </lineage>
</organism>
<evidence type="ECO:0000256" key="10">
    <source>
        <dbReference type="ARBA" id="ARBA00023065"/>
    </source>
</evidence>
<dbReference type="AlphaFoldDB" id="A0A3E5FT95"/>
<dbReference type="Proteomes" id="UP000261087">
    <property type="component" value="Unassembled WGS sequence"/>
</dbReference>
<evidence type="ECO:0000256" key="13">
    <source>
        <dbReference type="SAM" id="Phobius"/>
    </source>
</evidence>